<proteinExistence type="predicted"/>
<dbReference type="InterPro" id="IPR039217">
    <property type="entry name" value="LY96"/>
</dbReference>
<evidence type="ECO:0000313" key="1">
    <source>
        <dbReference type="EMBL" id="KAH0617635.1"/>
    </source>
</evidence>
<protein>
    <recommendedName>
        <fullName evidence="3">Lymphocyte antigen 96</fullName>
    </recommendedName>
</protein>
<dbReference type="Proteomes" id="UP000826234">
    <property type="component" value="Unassembled WGS sequence"/>
</dbReference>
<dbReference type="PANTHER" id="PTHR15218:SF0">
    <property type="entry name" value="LYMPHOCYTE ANTIGEN 96"/>
    <property type="match status" value="1"/>
</dbReference>
<dbReference type="Gene3D" id="2.60.40.770">
    <property type="match status" value="1"/>
</dbReference>
<comment type="caution">
    <text evidence="1">The sequence shown here is derived from an EMBL/GenBank/DDBJ whole genome shotgun (WGS) entry which is preliminary data.</text>
</comment>
<sequence length="131" mass="14852">MAEEKHLLCRSDDLDIFFSFCSPGAIIFSFTVEPCSLKVSVWWGSMFWIPKADMTTLSARIGLWHEGVKALKWETILCHGVDDEYSFCGTLKGETINTTGEYTAVFEAFSGHFEELVACLNYTLIIKQKLH</sequence>
<organism evidence="1 2">
    <name type="scientific">Phrynosoma platyrhinos</name>
    <name type="common">Desert horned lizard</name>
    <dbReference type="NCBI Taxonomy" id="52577"/>
    <lineage>
        <taxon>Eukaryota</taxon>
        <taxon>Metazoa</taxon>
        <taxon>Chordata</taxon>
        <taxon>Craniata</taxon>
        <taxon>Vertebrata</taxon>
        <taxon>Euteleostomi</taxon>
        <taxon>Lepidosauria</taxon>
        <taxon>Squamata</taxon>
        <taxon>Bifurcata</taxon>
        <taxon>Unidentata</taxon>
        <taxon>Episquamata</taxon>
        <taxon>Toxicofera</taxon>
        <taxon>Iguania</taxon>
        <taxon>Phrynosomatidae</taxon>
        <taxon>Phrynosomatinae</taxon>
        <taxon>Phrynosoma</taxon>
    </lineage>
</organism>
<keyword evidence="2" id="KW-1185">Reference proteome</keyword>
<reference evidence="1 2" key="1">
    <citation type="journal article" date="2022" name="Gigascience">
        <title>A chromosome-level genome assembly and annotation of the desert horned lizard, Phrynosoma platyrhinos, provides insight into chromosomal rearrangements among reptiles.</title>
        <authorList>
            <person name="Koochekian N."/>
            <person name="Ascanio A."/>
            <person name="Farleigh K."/>
            <person name="Card D.C."/>
            <person name="Schield D.R."/>
            <person name="Castoe T.A."/>
            <person name="Jezkova T."/>
        </authorList>
    </citation>
    <scope>NUCLEOTIDE SEQUENCE [LARGE SCALE GENOMIC DNA]</scope>
    <source>
        <strain evidence="1">NK-2021</strain>
    </source>
</reference>
<name>A0ABQ7SJV5_PHRPL</name>
<accession>A0ABQ7SJV5</accession>
<dbReference type="EMBL" id="JAIPUX010005289">
    <property type="protein sequence ID" value="KAH0617635.1"/>
    <property type="molecule type" value="Genomic_DNA"/>
</dbReference>
<gene>
    <name evidence="1" type="ORF">JD844_016080</name>
</gene>
<evidence type="ECO:0000313" key="2">
    <source>
        <dbReference type="Proteomes" id="UP000826234"/>
    </source>
</evidence>
<dbReference type="PANTHER" id="PTHR15218">
    <property type="entry name" value="MD-1, MD-2 - RELATED"/>
    <property type="match status" value="1"/>
</dbReference>
<evidence type="ECO:0008006" key="3">
    <source>
        <dbReference type="Google" id="ProtNLM"/>
    </source>
</evidence>